<feature type="non-terminal residue" evidence="3">
    <location>
        <position position="1"/>
    </location>
</feature>
<evidence type="ECO:0000313" key="4">
    <source>
        <dbReference type="Proteomes" id="UP000009022"/>
    </source>
</evidence>
<dbReference type="InterPro" id="IPR001791">
    <property type="entry name" value="Laminin_G"/>
</dbReference>
<dbReference type="OrthoDB" id="26719at2759"/>
<evidence type="ECO:0000259" key="2">
    <source>
        <dbReference type="PROSITE" id="PS50025"/>
    </source>
</evidence>
<evidence type="ECO:0000256" key="1">
    <source>
        <dbReference type="PROSITE-ProRule" id="PRU00122"/>
    </source>
</evidence>
<protein>
    <recommendedName>
        <fullName evidence="2">Laminin G domain-containing protein</fullName>
    </recommendedName>
</protein>
<reference evidence="3 4" key="1">
    <citation type="journal article" date="2008" name="Nature">
        <title>The Trichoplax genome and the nature of placozoans.</title>
        <authorList>
            <person name="Srivastava M."/>
            <person name="Begovic E."/>
            <person name="Chapman J."/>
            <person name="Putnam N.H."/>
            <person name="Hellsten U."/>
            <person name="Kawashima T."/>
            <person name="Kuo A."/>
            <person name="Mitros T."/>
            <person name="Salamov A."/>
            <person name="Carpenter M.L."/>
            <person name="Signorovitch A.Y."/>
            <person name="Moreno M.A."/>
            <person name="Kamm K."/>
            <person name="Grimwood J."/>
            <person name="Schmutz J."/>
            <person name="Shapiro H."/>
            <person name="Grigoriev I.V."/>
            <person name="Buss L.W."/>
            <person name="Schierwater B."/>
            <person name="Dellaporta S.L."/>
            <person name="Rokhsar D.S."/>
        </authorList>
    </citation>
    <scope>NUCLEOTIDE SEQUENCE [LARGE SCALE GENOMIC DNA]</scope>
    <source>
        <strain evidence="3 4">Grell-BS-1999</strain>
    </source>
</reference>
<dbReference type="Gene3D" id="2.60.120.1000">
    <property type="match status" value="1"/>
</dbReference>
<dbReference type="EMBL" id="DS985256">
    <property type="protein sequence ID" value="EDV20897.1"/>
    <property type="molecule type" value="Genomic_DNA"/>
</dbReference>
<dbReference type="Gene3D" id="2.60.120.200">
    <property type="match status" value="1"/>
</dbReference>
<dbReference type="PROSITE" id="PS50025">
    <property type="entry name" value="LAM_G_DOMAIN"/>
    <property type="match status" value="1"/>
</dbReference>
<proteinExistence type="predicted"/>
<dbReference type="SUPFAM" id="SSF49899">
    <property type="entry name" value="Concanavalin A-like lectins/glucanases"/>
    <property type="match status" value="1"/>
</dbReference>
<dbReference type="InterPro" id="IPR013320">
    <property type="entry name" value="ConA-like_dom_sf"/>
</dbReference>
<name>B3S8J9_TRIAD</name>
<dbReference type="OMA" id="NEWHRIR"/>
<dbReference type="Pfam" id="PF02210">
    <property type="entry name" value="Laminin_G_2"/>
    <property type="match status" value="1"/>
</dbReference>
<evidence type="ECO:0000313" key="3">
    <source>
        <dbReference type="EMBL" id="EDV20897.1"/>
    </source>
</evidence>
<sequence length="245" mass="27053">SIGQAAALADISQSCSQTVTYRCMKSVLLNTPNTPYGWWVSRNDEKIVSWGGAPTNSMKCSCGVTNSCYNRTKMCNCDANHDSVRDDSGALTDKSRLPVKQLKFGYEDIGSNPLALYSLGKLNCRNRANPKHVITFTTRESTVQFPTWQAEFNGYIELAFRSSISNGVLLKNTGRYGSFIRLAVQPKLITLNYNLGQGGGNQVLQVKAVGNTGFDDNEWHRIRLSCALYRTSLKVDDQPEATNSS</sequence>
<dbReference type="GeneID" id="6757824"/>
<dbReference type="InParanoid" id="B3S8J9"/>
<feature type="domain" description="Laminin G" evidence="2">
    <location>
        <begin position="132"/>
        <end position="245"/>
    </location>
</feature>
<dbReference type="KEGG" id="tad:TRIADDRAFT_5406"/>
<dbReference type="AlphaFoldDB" id="B3S8J9"/>
<keyword evidence="4" id="KW-1185">Reference proteome</keyword>
<comment type="caution">
    <text evidence="1">Lacks conserved residue(s) required for the propagation of feature annotation.</text>
</comment>
<dbReference type="eggNOG" id="KOG3516">
    <property type="taxonomic scope" value="Eukaryota"/>
</dbReference>
<dbReference type="CTD" id="6757824"/>
<accession>B3S8J9</accession>
<gene>
    <name evidence="3" type="ORF">TRIADDRAFT_5406</name>
</gene>
<dbReference type="HOGENOM" id="CLU_1135932_0_0_1"/>
<feature type="non-terminal residue" evidence="3">
    <location>
        <position position="245"/>
    </location>
</feature>
<dbReference type="CDD" id="cd00110">
    <property type="entry name" value="LamG"/>
    <property type="match status" value="1"/>
</dbReference>
<dbReference type="PhylomeDB" id="B3S8J9"/>
<organism evidence="3 4">
    <name type="scientific">Trichoplax adhaerens</name>
    <name type="common">Trichoplax reptans</name>
    <dbReference type="NCBI Taxonomy" id="10228"/>
    <lineage>
        <taxon>Eukaryota</taxon>
        <taxon>Metazoa</taxon>
        <taxon>Placozoa</taxon>
        <taxon>Uniplacotomia</taxon>
        <taxon>Trichoplacea</taxon>
        <taxon>Trichoplacidae</taxon>
        <taxon>Trichoplax</taxon>
    </lineage>
</organism>
<dbReference type="Proteomes" id="UP000009022">
    <property type="component" value="Unassembled WGS sequence"/>
</dbReference>
<dbReference type="RefSeq" id="XP_002116541.1">
    <property type="nucleotide sequence ID" value="XM_002116505.1"/>
</dbReference>
<dbReference type="STRING" id="10228.B3S8J9"/>